<gene>
    <name evidence="3" type="primary">lyc</name>
    <name evidence="3" type="ORF">DWB77_00840</name>
</gene>
<dbReference type="Pfam" id="PF01471">
    <property type="entry name" value="PG_binding_1"/>
    <property type="match status" value="2"/>
</dbReference>
<dbReference type="EMBL" id="CP032698">
    <property type="protein sequence ID" value="AYG78732.1"/>
    <property type="molecule type" value="Genomic_DNA"/>
</dbReference>
<dbReference type="SUPFAM" id="SSF53955">
    <property type="entry name" value="Lysozyme-like"/>
    <property type="match status" value="1"/>
</dbReference>
<keyword evidence="3" id="KW-0326">Glycosidase</keyword>
<dbReference type="AlphaFoldDB" id="A0A387HD94"/>
<keyword evidence="4" id="KW-1185">Reference proteome</keyword>
<evidence type="ECO:0000313" key="3">
    <source>
        <dbReference type="EMBL" id="AYG78732.1"/>
    </source>
</evidence>
<keyword evidence="3" id="KW-0378">Hydrolase</keyword>
<dbReference type="EC" id="3.2.1.17" evidence="3"/>
<accession>A0A387HD94</accession>
<dbReference type="InterPro" id="IPR036365">
    <property type="entry name" value="PGBD-like_sf"/>
</dbReference>
<evidence type="ECO:0000313" key="4">
    <source>
        <dbReference type="Proteomes" id="UP000271554"/>
    </source>
</evidence>
<feature type="domain" description="Peptidoglycan binding-like" evidence="2">
    <location>
        <begin position="35"/>
        <end position="84"/>
    </location>
</feature>
<dbReference type="InterPro" id="IPR036366">
    <property type="entry name" value="PGBDSf"/>
</dbReference>
<dbReference type="KEGG" id="shun:DWB77_00840"/>
<reference evidence="3 4" key="1">
    <citation type="submission" date="2018-10" db="EMBL/GenBank/DDBJ databases">
        <title>Relationship between Morphology and Antimicrobial Activity in Streptomyces.</title>
        <authorList>
            <person name="Kang H.J."/>
            <person name="Kim S.B."/>
        </authorList>
    </citation>
    <scope>NUCLEOTIDE SEQUENCE [LARGE SCALE GENOMIC DNA]</scope>
    <source>
        <strain evidence="3 4">BH38</strain>
    </source>
</reference>
<feature type="signal peptide" evidence="1">
    <location>
        <begin position="1"/>
        <end position="33"/>
    </location>
</feature>
<sequence length="245" mass="26094">MRSQPVLRAVLFTVLVLLVGTAQGAFTSTRALAADTVTWRQTNLAGLGYLASGEIDGADGPRTHAALKAFQRDNGLDEDGVYGARSELALHRQVQAVQSKVGAAADGQYGAGTRSAVANWQRNHGLSADGTAGPATMNALALGRTVELTAQRMFAAHGWSVSAQFSCLQRLWDGESNWKVYATNPSSGAYGIPQALPGSKMATAGSDWQNNPATQIKWGLTYIDGRYHTPCGALSAWQSRSPHWY</sequence>
<dbReference type="InterPro" id="IPR002477">
    <property type="entry name" value="Peptidoglycan-bd-like"/>
</dbReference>
<name>A0A387HD94_9ACTN</name>
<dbReference type="SUPFAM" id="SSF47090">
    <property type="entry name" value="PGBD-like"/>
    <property type="match status" value="2"/>
</dbReference>
<evidence type="ECO:0000259" key="2">
    <source>
        <dbReference type="Pfam" id="PF01471"/>
    </source>
</evidence>
<protein>
    <submittedName>
        <fullName evidence="3">Autolytic lysozyme</fullName>
        <ecNumber evidence="3">3.2.1.17</ecNumber>
    </submittedName>
</protein>
<evidence type="ECO:0000256" key="1">
    <source>
        <dbReference type="SAM" id="SignalP"/>
    </source>
</evidence>
<proteinExistence type="predicted"/>
<organism evidence="3 4">
    <name type="scientific">Streptomyces hundungensis</name>
    <dbReference type="NCBI Taxonomy" id="1077946"/>
    <lineage>
        <taxon>Bacteria</taxon>
        <taxon>Bacillati</taxon>
        <taxon>Actinomycetota</taxon>
        <taxon>Actinomycetes</taxon>
        <taxon>Kitasatosporales</taxon>
        <taxon>Streptomycetaceae</taxon>
        <taxon>Streptomyces</taxon>
    </lineage>
</organism>
<feature type="chain" id="PRO_5017441527" evidence="1">
    <location>
        <begin position="34"/>
        <end position="245"/>
    </location>
</feature>
<dbReference type="InterPro" id="IPR023346">
    <property type="entry name" value="Lysozyme-like_dom_sf"/>
</dbReference>
<dbReference type="RefSeq" id="WP_162952420.1">
    <property type="nucleotide sequence ID" value="NZ_CP032698.1"/>
</dbReference>
<feature type="domain" description="Peptidoglycan binding-like" evidence="2">
    <location>
        <begin position="104"/>
        <end position="140"/>
    </location>
</feature>
<keyword evidence="1" id="KW-0732">Signal</keyword>
<dbReference type="Gene3D" id="1.10.101.10">
    <property type="entry name" value="PGBD-like superfamily/PGBD"/>
    <property type="match status" value="2"/>
</dbReference>
<dbReference type="Proteomes" id="UP000271554">
    <property type="component" value="Chromosome"/>
</dbReference>
<dbReference type="GO" id="GO:0003796">
    <property type="term" value="F:lysozyme activity"/>
    <property type="evidence" value="ECO:0007669"/>
    <property type="project" value="UniProtKB-EC"/>
</dbReference>